<protein>
    <submittedName>
        <fullName evidence="1">SnoaL-like polyketide cyclase</fullName>
    </submittedName>
</protein>
<dbReference type="KEGG" id="amuc:Pan181_21460"/>
<accession>A0A518AMI3</accession>
<dbReference type="OrthoDB" id="129343at2"/>
<dbReference type="SUPFAM" id="SSF54427">
    <property type="entry name" value="NTF2-like"/>
    <property type="match status" value="1"/>
</dbReference>
<dbReference type="InterPro" id="IPR032710">
    <property type="entry name" value="NTF2-like_dom_sf"/>
</dbReference>
<evidence type="ECO:0000313" key="2">
    <source>
        <dbReference type="Proteomes" id="UP000315750"/>
    </source>
</evidence>
<dbReference type="InterPro" id="IPR009959">
    <property type="entry name" value="Cyclase_SnoaL-like"/>
</dbReference>
<dbReference type="Gene3D" id="3.10.450.50">
    <property type="match status" value="1"/>
</dbReference>
<sequence>MTEQEKLVTDYIETVWNTGNYQALESMTTSDFAYHLGGQPPRDRAGLQLFVTSCRRSFPDWRVAIESIVSTDDQVAVRWRGQVTHQGEFHGILATGRKVHVSGMNFYRLAGDKIAEEWEQTDSLDLLRQLGALP</sequence>
<dbReference type="RefSeq" id="WP_145246724.1">
    <property type="nucleotide sequence ID" value="NZ_CP036278.1"/>
</dbReference>
<keyword evidence="2" id="KW-1185">Reference proteome</keyword>
<evidence type="ECO:0000313" key="1">
    <source>
        <dbReference type="EMBL" id="QDU55944.1"/>
    </source>
</evidence>
<dbReference type="Pfam" id="PF07366">
    <property type="entry name" value="SnoaL"/>
    <property type="match status" value="1"/>
</dbReference>
<dbReference type="PANTHER" id="PTHR38436:SF1">
    <property type="entry name" value="ESTER CYCLASE"/>
    <property type="match status" value="1"/>
</dbReference>
<dbReference type="PANTHER" id="PTHR38436">
    <property type="entry name" value="POLYKETIDE CYCLASE SNOAL-LIKE DOMAIN"/>
    <property type="match status" value="1"/>
</dbReference>
<dbReference type="GO" id="GO:0030638">
    <property type="term" value="P:polyketide metabolic process"/>
    <property type="evidence" value="ECO:0007669"/>
    <property type="project" value="InterPro"/>
</dbReference>
<gene>
    <name evidence="1" type="ORF">Pan181_21460</name>
</gene>
<dbReference type="Proteomes" id="UP000315750">
    <property type="component" value="Chromosome"/>
</dbReference>
<reference evidence="1 2" key="1">
    <citation type="submission" date="2019-02" db="EMBL/GenBank/DDBJ databases">
        <title>Deep-cultivation of Planctomycetes and their phenomic and genomic characterization uncovers novel biology.</title>
        <authorList>
            <person name="Wiegand S."/>
            <person name="Jogler M."/>
            <person name="Boedeker C."/>
            <person name="Pinto D."/>
            <person name="Vollmers J."/>
            <person name="Rivas-Marin E."/>
            <person name="Kohn T."/>
            <person name="Peeters S.H."/>
            <person name="Heuer A."/>
            <person name="Rast P."/>
            <person name="Oberbeckmann S."/>
            <person name="Bunk B."/>
            <person name="Jeske O."/>
            <person name="Meyerdierks A."/>
            <person name="Storesund J.E."/>
            <person name="Kallscheuer N."/>
            <person name="Luecker S."/>
            <person name="Lage O.M."/>
            <person name="Pohl T."/>
            <person name="Merkel B.J."/>
            <person name="Hornburger P."/>
            <person name="Mueller R.-W."/>
            <person name="Bruemmer F."/>
            <person name="Labrenz M."/>
            <person name="Spormann A.M."/>
            <person name="Op den Camp H."/>
            <person name="Overmann J."/>
            <person name="Amann R."/>
            <person name="Jetten M.S.M."/>
            <person name="Mascher T."/>
            <person name="Medema M.H."/>
            <person name="Devos D.P."/>
            <person name="Kaster A.-K."/>
            <person name="Ovreas L."/>
            <person name="Rohde M."/>
            <person name="Galperin M.Y."/>
            <person name="Jogler C."/>
        </authorList>
    </citation>
    <scope>NUCLEOTIDE SEQUENCE [LARGE SCALE GENOMIC DNA]</scope>
    <source>
        <strain evidence="1 2">Pan181</strain>
    </source>
</reference>
<proteinExistence type="predicted"/>
<dbReference type="EMBL" id="CP036278">
    <property type="protein sequence ID" value="QDU55944.1"/>
    <property type="molecule type" value="Genomic_DNA"/>
</dbReference>
<dbReference type="AlphaFoldDB" id="A0A518AMI3"/>
<name>A0A518AMI3_9BACT</name>
<organism evidence="1 2">
    <name type="scientific">Aeoliella mucimassa</name>
    <dbReference type="NCBI Taxonomy" id="2527972"/>
    <lineage>
        <taxon>Bacteria</taxon>
        <taxon>Pseudomonadati</taxon>
        <taxon>Planctomycetota</taxon>
        <taxon>Planctomycetia</taxon>
        <taxon>Pirellulales</taxon>
        <taxon>Lacipirellulaceae</taxon>
        <taxon>Aeoliella</taxon>
    </lineage>
</organism>